<keyword evidence="1" id="KW-0472">Membrane</keyword>
<organism evidence="2 3">
    <name type="scientific">Sulfurirhabdus autotrophica</name>
    <dbReference type="NCBI Taxonomy" id="1706046"/>
    <lineage>
        <taxon>Bacteria</taxon>
        <taxon>Pseudomonadati</taxon>
        <taxon>Pseudomonadota</taxon>
        <taxon>Betaproteobacteria</taxon>
        <taxon>Nitrosomonadales</taxon>
        <taxon>Sulfuricellaceae</taxon>
        <taxon>Sulfurirhabdus</taxon>
    </lineage>
</organism>
<sequence>MQQWVRQSLFVSIVFVTVWVMMVIYWQTSNSLPSTSEIVLYLFGVPFGLLLSVWLIRQGMSFFSAKPAVNNSDAQISQTNVVSEQEKFAKQEREWTLHIISSAIASPHGQSTDELAANLTSDDAKINLDEELIDSNGFPIFSGRIQDLDEDLYRTALDSWLISRNLPEVAWSTEQLRAVTLGSNITIELAQQAVTYPALQEYISTPPEKRKLVLLPPLHLLTALPTHWEAEKHKIATEWFTHLIEEQGWPLEKIVSTPTNTINNRDPLSIIDRFSVQIHRQDIPCLAMLVTCESYLGEAIISTWENTGNLLTGNNHNGQTPGEGAAGLLISDAEQAKNFDLESQAIIHRVSSGKREKSADSSGRISSDFLTKLVNDALTVAKIDAEKVTFIASDTDHRASRNAELLEMAYVTFPELDLLTQCLKGPAKCGSAGNASSVTALALAHHAASYDSTHALYVSNQDPFTRTAVILSPIEVVPEQEITTT</sequence>
<dbReference type="Proteomes" id="UP000295367">
    <property type="component" value="Unassembled WGS sequence"/>
</dbReference>
<dbReference type="GO" id="GO:0016746">
    <property type="term" value="F:acyltransferase activity"/>
    <property type="evidence" value="ECO:0007669"/>
    <property type="project" value="InterPro"/>
</dbReference>
<dbReference type="SUPFAM" id="SSF53901">
    <property type="entry name" value="Thiolase-like"/>
    <property type="match status" value="1"/>
</dbReference>
<feature type="transmembrane region" description="Helical" evidence="1">
    <location>
        <begin position="38"/>
        <end position="56"/>
    </location>
</feature>
<evidence type="ECO:0000313" key="2">
    <source>
        <dbReference type="EMBL" id="TCV81093.1"/>
    </source>
</evidence>
<evidence type="ECO:0000313" key="3">
    <source>
        <dbReference type="Proteomes" id="UP000295367"/>
    </source>
</evidence>
<keyword evidence="1" id="KW-0812">Transmembrane</keyword>
<dbReference type="InterPro" id="IPR016039">
    <property type="entry name" value="Thiolase-like"/>
</dbReference>
<accession>A0A4R3XSY5</accession>
<gene>
    <name evidence="2" type="ORF">EDC63_12611</name>
</gene>
<dbReference type="RefSeq" id="WP_124946939.1">
    <property type="nucleotide sequence ID" value="NZ_BHVT01000051.1"/>
</dbReference>
<dbReference type="OrthoDB" id="9178072at2"/>
<feature type="transmembrane region" description="Helical" evidence="1">
    <location>
        <begin position="9"/>
        <end position="26"/>
    </location>
</feature>
<evidence type="ECO:0008006" key="4">
    <source>
        <dbReference type="Google" id="ProtNLM"/>
    </source>
</evidence>
<protein>
    <recommendedName>
        <fullName evidence="4">3-oxoacyl-(Acyl-carrier-protein) synthase</fullName>
    </recommendedName>
</protein>
<dbReference type="EMBL" id="SMCO01000026">
    <property type="protein sequence ID" value="TCV81093.1"/>
    <property type="molecule type" value="Genomic_DNA"/>
</dbReference>
<name>A0A4R3XSY5_9PROT</name>
<comment type="caution">
    <text evidence="2">The sequence shown here is derived from an EMBL/GenBank/DDBJ whole genome shotgun (WGS) entry which is preliminary data.</text>
</comment>
<evidence type="ECO:0000256" key="1">
    <source>
        <dbReference type="SAM" id="Phobius"/>
    </source>
</evidence>
<keyword evidence="3" id="KW-1185">Reference proteome</keyword>
<dbReference type="AlphaFoldDB" id="A0A4R3XSY5"/>
<reference evidence="2 3" key="1">
    <citation type="submission" date="2019-03" db="EMBL/GenBank/DDBJ databases">
        <title>Genomic Encyclopedia of Type Strains, Phase IV (KMG-IV): sequencing the most valuable type-strain genomes for metagenomic binning, comparative biology and taxonomic classification.</title>
        <authorList>
            <person name="Goeker M."/>
        </authorList>
    </citation>
    <scope>NUCLEOTIDE SEQUENCE [LARGE SCALE GENOMIC DNA]</scope>
    <source>
        <strain evidence="2 3">DSM 100309</strain>
    </source>
</reference>
<keyword evidence="1" id="KW-1133">Transmembrane helix</keyword>
<proteinExistence type="predicted"/>